<accession>A0AAD7C9M6</accession>
<name>A0AAD7C9M6_MYCRO</name>
<reference evidence="2" key="1">
    <citation type="submission" date="2023-03" db="EMBL/GenBank/DDBJ databases">
        <title>Massive genome expansion in bonnet fungi (Mycena s.s.) driven by repeated elements and novel gene families across ecological guilds.</title>
        <authorList>
            <consortium name="Lawrence Berkeley National Laboratory"/>
            <person name="Harder C.B."/>
            <person name="Miyauchi S."/>
            <person name="Viragh M."/>
            <person name="Kuo A."/>
            <person name="Thoen E."/>
            <person name="Andreopoulos B."/>
            <person name="Lu D."/>
            <person name="Skrede I."/>
            <person name="Drula E."/>
            <person name="Henrissat B."/>
            <person name="Morin E."/>
            <person name="Kohler A."/>
            <person name="Barry K."/>
            <person name="LaButti K."/>
            <person name="Morin E."/>
            <person name="Salamov A."/>
            <person name="Lipzen A."/>
            <person name="Mereny Z."/>
            <person name="Hegedus B."/>
            <person name="Baldrian P."/>
            <person name="Stursova M."/>
            <person name="Weitz H."/>
            <person name="Taylor A."/>
            <person name="Grigoriev I.V."/>
            <person name="Nagy L.G."/>
            <person name="Martin F."/>
            <person name="Kauserud H."/>
        </authorList>
    </citation>
    <scope>NUCLEOTIDE SEQUENCE</scope>
    <source>
        <strain evidence="2">CBHHK067</strain>
    </source>
</reference>
<dbReference type="EMBL" id="JARKIE010000409">
    <property type="protein sequence ID" value="KAJ7643188.1"/>
    <property type="molecule type" value="Genomic_DNA"/>
</dbReference>
<evidence type="ECO:0000313" key="3">
    <source>
        <dbReference type="Proteomes" id="UP001221757"/>
    </source>
</evidence>
<organism evidence="2 3">
    <name type="scientific">Mycena rosella</name>
    <name type="common">Pink bonnet</name>
    <name type="synonym">Agaricus rosellus</name>
    <dbReference type="NCBI Taxonomy" id="1033263"/>
    <lineage>
        <taxon>Eukaryota</taxon>
        <taxon>Fungi</taxon>
        <taxon>Dikarya</taxon>
        <taxon>Basidiomycota</taxon>
        <taxon>Agaricomycotina</taxon>
        <taxon>Agaricomycetes</taxon>
        <taxon>Agaricomycetidae</taxon>
        <taxon>Agaricales</taxon>
        <taxon>Marasmiineae</taxon>
        <taxon>Mycenaceae</taxon>
        <taxon>Mycena</taxon>
    </lineage>
</organism>
<keyword evidence="3" id="KW-1185">Reference proteome</keyword>
<protein>
    <submittedName>
        <fullName evidence="2">Uncharacterized protein</fullName>
    </submittedName>
</protein>
<evidence type="ECO:0000313" key="2">
    <source>
        <dbReference type="EMBL" id="KAJ7643188.1"/>
    </source>
</evidence>
<evidence type="ECO:0000256" key="1">
    <source>
        <dbReference type="SAM" id="SignalP"/>
    </source>
</evidence>
<gene>
    <name evidence="2" type="ORF">B0H17DRAFT_1148627</name>
</gene>
<dbReference type="Gene3D" id="2.60.20.10">
    <property type="entry name" value="Crystallins"/>
    <property type="match status" value="1"/>
</dbReference>
<comment type="caution">
    <text evidence="2">The sequence shown here is derived from an EMBL/GenBank/DDBJ whole genome shotgun (WGS) entry which is preliminary data.</text>
</comment>
<feature type="chain" id="PRO_5042020162" evidence="1">
    <location>
        <begin position="24"/>
        <end position="123"/>
    </location>
</feature>
<feature type="signal peptide" evidence="1">
    <location>
        <begin position="1"/>
        <end position="23"/>
    </location>
</feature>
<dbReference type="AlphaFoldDB" id="A0AAD7C9M6"/>
<sequence length="123" mass="12999">MQFNLKLNFVALAAVITALAVSAAPATPGGHTALEKRTDGNVYLCTDANFAGDCTNYGFFDSQCSNLPGEFSDDISSFGPDAGWLCTININCTGATYAGVSPGFALLPDWLNDTFSSVRCQRI</sequence>
<keyword evidence="1" id="KW-0732">Signal</keyword>
<dbReference type="Proteomes" id="UP001221757">
    <property type="component" value="Unassembled WGS sequence"/>
</dbReference>
<proteinExistence type="predicted"/>